<accession>A0A1D2M2I9</accession>
<evidence type="ECO:0000256" key="3">
    <source>
        <dbReference type="ARBA" id="ARBA00022630"/>
    </source>
</evidence>
<dbReference type="PANTHER" id="PTHR11552">
    <property type="entry name" value="GLUCOSE-METHANOL-CHOLINE GMC OXIDOREDUCTASE"/>
    <property type="match status" value="1"/>
</dbReference>
<gene>
    <name evidence="6" type="ORF">Ocin01_19551</name>
</gene>
<dbReference type="PANTHER" id="PTHR11552:SF227">
    <property type="entry name" value="GLUCOSE DEHYDROGENASE [FAD, QUINONE]-LIKE PROTEIN"/>
    <property type="match status" value="1"/>
</dbReference>
<organism evidence="6 7">
    <name type="scientific">Orchesella cincta</name>
    <name type="common">Springtail</name>
    <name type="synonym">Podura cincta</name>
    <dbReference type="NCBI Taxonomy" id="48709"/>
    <lineage>
        <taxon>Eukaryota</taxon>
        <taxon>Metazoa</taxon>
        <taxon>Ecdysozoa</taxon>
        <taxon>Arthropoda</taxon>
        <taxon>Hexapoda</taxon>
        <taxon>Collembola</taxon>
        <taxon>Entomobryomorpha</taxon>
        <taxon>Entomobryoidea</taxon>
        <taxon>Orchesellidae</taxon>
        <taxon>Orchesellinae</taxon>
        <taxon>Orchesella</taxon>
    </lineage>
</organism>
<dbReference type="Gene3D" id="3.50.50.60">
    <property type="entry name" value="FAD/NAD(P)-binding domain"/>
    <property type="match status" value="1"/>
</dbReference>
<keyword evidence="4" id="KW-0274">FAD</keyword>
<reference evidence="6 7" key="1">
    <citation type="journal article" date="2016" name="Genome Biol. Evol.">
        <title>Gene Family Evolution Reflects Adaptation to Soil Environmental Stressors in the Genome of the Collembolan Orchesella cincta.</title>
        <authorList>
            <person name="Faddeeva-Vakhrusheva A."/>
            <person name="Derks M.F."/>
            <person name="Anvar S.Y."/>
            <person name="Agamennone V."/>
            <person name="Suring W."/>
            <person name="Smit S."/>
            <person name="van Straalen N.M."/>
            <person name="Roelofs D."/>
        </authorList>
    </citation>
    <scope>NUCLEOTIDE SEQUENCE [LARGE SCALE GENOMIC DNA]</scope>
    <source>
        <tissue evidence="6">Mixed pool</tissue>
    </source>
</reference>
<dbReference type="InterPro" id="IPR027424">
    <property type="entry name" value="Glucose_Oxidase_domain_2"/>
</dbReference>
<comment type="similarity">
    <text evidence="2">Belongs to the GMC oxidoreductase family.</text>
</comment>
<dbReference type="GO" id="GO:0016491">
    <property type="term" value="F:oxidoreductase activity"/>
    <property type="evidence" value="ECO:0007669"/>
    <property type="project" value="UniProtKB-KW"/>
</dbReference>
<protein>
    <submittedName>
        <fullName evidence="6">Glucose dehydrogenase [FAD, quinone]</fullName>
    </submittedName>
</protein>
<dbReference type="InterPro" id="IPR012132">
    <property type="entry name" value="GMC_OxRdtase"/>
</dbReference>
<dbReference type="SUPFAM" id="SSF51905">
    <property type="entry name" value="FAD/NAD(P)-binding domain"/>
    <property type="match status" value="1"/>
</dbReference>
<dbReference type="STRING" id="48709.A0A1D2M2I9"/>
<dbReference type="GO" id="GO:0050660">
    <property type="term" value="F:flavin adenine dinucleotide binding"/>
    <property type="evidence" value="ECO:0007669"/>
    <property type="project" value="InterPro"/>
</dbReference>
<dbReference type="Gene3D" id="3.30.560.10">
    <property type="entry name" value="Glucose Oxidase, domain 3"/>
    <property type="match status" value="1"/>
</dbReference>
<keyword evidence="3" id="KW-0285">Flavoprotein</keyword>
<name>A0A1D2M2I9_ORCCI</name>
<evidence type="ECO:0000313" key="7">
    <source>
        <dbReference type="Proteomes" id="UP000094527"/>
    </source>
</evidence>
<evidence type="ECO:0000256" key="4">
    <source>
        <dbReference type="ARBA" id="ARBA00022827"/>
    </source>
</evidence>
<dbReference type="InterPro" id="IPR036188">
    <property type="entry name" value="FAD/NAD-bd_sf"/>
</dbReference>
<dbReference type="Proteomes" id="UP000094527">
    <property type="component" value="Unassembled WGS sequence"/>
</dbReference>
<sequence>MYQEDFNRWSTEDLGGDPQWNYENLLPYFKKSEDYHGNYARDPASAKYHGKGGLLNVARYDFEPGVDDFLAAALEKGYAIGDYNGATQEGCHLATKYIYLCNSSNFFEYLSPVFSKVDATTQDGWRESTYRAFYSDTGKPSNLCIKKYAHVIKINFQNVSGPKAVGVTTNAKIALVKDLPVGENTESREHAGRALSNITIGQPGSRHNYSGCHHLSDERFQEICGFVRKYGSSQYTPLFYKPVPGCENKVFKSDDYYRCVIRMSLLQCTIMWEAALLEKLVMGIDGLRVIDASVMPDYQMETHKLPPL</sequence>
<proteinExistence type="inferred from homology"/>
<comment type="cofactor">
    <cofactor evidence="1">
        <name>FAD</name>
        <dbReference type="ChEBI" id="CHEBI:57692"/>
    </cofactor>
</comment>
<comment type="caution">
    <text evidence="6">The sequence shown here is derived from an EMBL/GenBank/DDBJ whole genome shotgun (WGS) entry which is preliminary data.</text>
</comment>
<dbReference type="OrthoDB" id="269227at2759"/>
<evidence type="ECO:0000313" key="6">
    <source>
        <dbReference type="EMBL" id="ODM87131.1"/>
    </source>
</evidence>
<dbReference type="Gene3D" id="4.10.450.10">
    <property type="entry name" value="Glucose Oxidase, domain 2"/>
    <property type="match status" value="1"/>
</dbReference>
<evidence type="ECO:0000256" key="5">
    <source>
        <dbReference type="ARBA" id="ARBA00023002"/>
    </source>
</evidence>
<keyword evidence="7" id="KW-1185">Reference proteome</keyword>
<dbReference type="AlphaFoldDB" id="A0A1D2M2I9"/>
<dbReference type="EMBL" id="LJIJ01006091">
    <property type="protein sequence ID" value="ODM87131.1"/>
    <property type="molecule type" value="Genomic_DNA"/>
</dbReference>
<evidence type="ECO:0000256" key="1">
    <source>
        <dbReference type="ARBA" id="ARBA00001974"/>
    </source>
</evidence>
<evidence type="ECO:0000256" key="2">
    <source>
        <dbReference type="ARBA" id="ARBA00010790"/>
    </source>
</evidence>
<keyword evidence="5" id="KW-0560">Oxidoreductase</keyword>